<feature type="chain" id="PRO_5045873520" description="TonB-like protein" evidence="1">
    <location>
        <begin position="20"/>
        <end position="174"/>
    </location>
</feature>
<dbReference type="RefSeq" id="WP_194107616.1">
    <property type="nucleotide sequence ID" value="NZ_JADFFM010000002.1"/>
</dbReference>
<organism evidence="2 3">
    <name type="scientific">Mucilaginibacter boryungensis</name>
    <dbReference type="NCBI Taxonomy" id="768480"/>
    <lineage>
        <taxon>Bacteria</taxon>
        <taxon>Pseudomonadati</taxon>
        <taxon>Bacteroidota</taxon>
        <taxon>Sphingobacteriia</taxon>
        <taxon>Sphingobacteriales</taxon>
        <taxon>Sphingobacteriaceae</taxon>
        <taxon>Mucilaginibacter</taxon>
    </lineage>
</organism>
<sequence>MKKLILMLVAILSFSYAMAQAEMDFPFQGGSKVMSDYFADNLTVTDLIKQRAANGVVVMKFTSDEKGSIIKMVVYYADDASLTEPVIRAMKGTNGKWIIPDKQKFYDFLIPFAINIDAPTARASKAMLQFYNNRSPIVANDQIPLNLVSLLPTVQVKYTYTPPVVVKAAKKVAN</sequence>
<feature type="signal peptide" evidence="1">
    <location>
        <begin position="1"/>
        <end position="19"/>
    </location>
</feature>
<comment type="caution">
    <text evidence="2">The sequence shown here is derived from an EMBL/GenBank/DDBJ whole genome shotgun (WGS) entry which is preliminary data.</text>
</comment>
<dbReference type="EMBL" id="JADFFM010000002">
    <property type="protein sequence ID" value="MBE9668199.1"/>
    <property type="molecule type" value="Genomic_DNA"/>
</dbReference>
<reference evidence="2 3" key="1">
    <citation type="submission" date="2020-10" db="EMBL/GenBank/DDBJ databases">
        <title>Mucilaginibacter mali sp. nov., isolated from rhizosphere soil of apple orchard.</title>
        <authorList>
            <person name="Lee J.-S."/>
            <person name="Kim H.S."/>
            <person name="Kim J.-S."/>
        </authorList>
    </citation>
    <scope>NUCLEOTIDE SEQUENCE [LARGE SCALE GENOMIC DNA]</scope>
    <source>
        <strain evidence="2 3">KCTC 23157</strain>
    </source>
</reference>
<keyword evidence="3" id="KW-1185">Reference proteome</keyword>
<evidence type="ECO:0000256" key="1">
    <source>
        <dbReference type="SAM" id="SignalP"/>
    </source>
</evidence>
<protein>
    <recommendedName>
        <fullName evidence="4">TonB-like protein</fullName>
    </recommendedName>
</protein>
<dbReference type="Proteomes" id="UP000632774">
    <property type="component" value="Unassembled WGS sequence"/>
</dbReference>
<evidence type="ECO:0000313" key="2">
    <source>
        <dbReference type="EMBL" id="MBE9668199.1"/>
    </source>
</evidence>
<accession>A0ABR9XM78</accession>
<gene>
    <name evidence="2" type="ORF">IRJ18_17645</name>
</gene>
<evidence type="ECO:0008006" key="4">
    <source>
        <dbReference type="Google" id="ProtNLM"/>
    </source>
</evidence>
<name>A0ABR9XM78_9SPHI</name>
<keyword evidence="1" id="KW-0732">Signal</keyword>
<proteinExistence type="predicted"/>
<evidence type="ECO:0000313" key="3">
    <source>
        <dbReference type="Proteomes" id="UP000632774"/>
    </source>
</evidence>